<feature type="compositionally biased region" description="Low complexity" evidence="4">
    <location>
        <begin position="254"/>
        <end position="263"/>
    </location>
</feature>
<feature type="region of interest" description="Disordered" evidence="4">
    <location>
        <begin position="1035"/>
        <end position="1081"/>
    </location>
</feature>
<feature type="DNA-binding region" description="Fork-head" evidence="3">
    <location>
        <begin position="527"/>
        <end position="617"/>
    </location>
</feature>
<feature type="compositionally biased region" description="Polar residues" evidence="4">
    <location>
        <begin position="149"/>
        <end position="161"/>
    </location>
</feature>
<dbReference type="SMART" id="SM00339">
    <property type="entry name" value="FH"/>
    <property type="match status" value="1"/>
</dbReference>
<keyword evidence="1 3" id="KW-0238">DNA-binding</keyword>
<feature type="compositionally biased region" description="Gly residues" evidence="4">
    <location>
        <begin position="1140"/>
        <end position="1151"/>
    </location>
</feature>
<dbReference type="InterPro" id="IPR036388">
    <property type="entry name" value="WH-like_DNA-bd_sf"/>
</dbReference>
<dbReference type="PANTHER" id="PTHR11829">
    <property type="entry name" value="FORKHEAD BOX PROTEIN"/>
    <property type="match status" value="1"/>
</dbReference>
<evidence type="ECO:0000256" key="1">
    <source>
        <dbReference type="ARBA" id="ARBA00023125"/>
    </source>
</evidence>
<keyword evidence="2 3" id="KW-0539">Nucleus</keyword>
<evidence type="ECO:0000313" key="6">
    <source>
        <dbReference type="Proteomes" id="UP000077521"/>
    </source>
</evidence>
<dbReference type="Pfam" id="PF00250">
    <property type="entry name" value="Forkhead"/>
    <property type="match status" value="1"/>
</dbReference>
<dbReference type="InterPro" id="IPR036390">
    <property type="entry name" value="WH_DNA-bd_sf"/>
</dbReference>
<feature type="region of interest" description="Disordered" evidence="4">
    <location>
        <begin position="387"/>
        <end position="423"/>
    </location>
</feature>
<evidence type="ECO:0000256" key="2">
    <source>
        <dbReference type="ARBA" id="ARBA00023242"/>
    </source>
</evidence>
<keyword evidence="6" id="KW-1185">Reference proteome</keyword>
<dbReference type="EMBL" id="LWDF02000186">
    <property type="protein sequence ID" value="KAE8254571.1"/>
    <property type="molecule type" value="Genomic_DNA"/>
</dbReference>
<feature type="compositionally biased region" description="Low complexity" evidence="4">
    <location>
        <begin position="1094"/>
        <end position="1119"/>
    </location>
</feature>
<feature type="compositionally biased region" description="Low complexity" evidence="4">
    <location>
        <begin position="754"/>
        <end position="763"/>
    </location>
</feature>
<dbReference type="Proteomes" id="UP000077521">
    <property type="component" value="Unassembled WGS sequence"/>
</dbReference>
<reference evidence="5" key="2">
    <citation type="journal article" date="2019" name="IMA Fungus">
        <title>Genome sequencing and comparison of five Tilletia species to identify candidate genes for the detection of regulated species infecting wheat.</title>
        <authorList>
            <person name="Nguyen H.D.T."/>
            <person name="Sultana T."/>
            <person name="Kesanakurti P."/>
            <person name="Hambleton S."/>
        </authorList>
    </citation>
    <scope>NUCLEOTIDE SEQUENCE</scope>
    <source>
        <strain evidence="5">DAOMC 236416</strain>
    </source>
</reference>
<feature type="region of interest" description="Disordered" evidence="4">
    <location>
        <begin position="254"/>
        <end position="324"/>
    </location>
</feature>
<feature type="region of interest" description="Disordered" evidence="4">
    <location>
        <begin position="1"/>
        <end position="78"/>
    </location>
</feature>
<dbReference type="PROSITE" id="PS50039">
    <property type="entry name" value="FORK_HEAD_3"/>
    <property type="match status" value="1"/>
</dbReference>
<comment type="subcellular location">
    <subcellularLocation>
        <location evidence="3">Nucleus</location>
    </subcellularLocation>
</comment>
<dbReference type="PROSITE" id="PS00658">
    <property type="entry name" value="FORK_HEAD_2"/>
    <property type="match status" value="1"/>
</dbReference>
<reference evidence="5" key="1">
    <citation type="submission" date="2016-04" db="EMBL/GenBank/DDBJ databases">
        <authorList>
            <person name="Nguyen H.D."/>
            <person name="Samba Siva P."/>
            <person name="Cullis J."/>
            <person name="Levesque C.A."/>
            <person name="Hambleton S."/>
        </authorList>
    </citation>
    <scope>NUCLEOTIDE SEQUENCE</scope>
    <source>
        <strain evidence="5">DAOMC 236416</strain>
    </source>
</reference>
<dbReference type="InterPro" id="IPR050211">
    <property type="entry name" value="FOX_domain-containing"/>
</dbReference>
<dbReference type="PRINTS" id="PR00053">
    <property type="entry name" value="FORKHEAD"/>
</dbReference>
<feature type="compositionally biased region" description="Basic and acidic residues" evidence="4">
    <location>
        <begin position="187"/>
        <end position="197"/>
    </location>
</feature>
<evidence type="ECO:0000256" key="3">
    <source>
        <dbReference type="PROSITE-ProRule" id="PRU00089"/>
    </source>
</evidence>
<dbReference type="FunFam" id="1.10.10.10:FF:000135">
    <property type="entry name" value="forkhead box protein G1"/>
    <property type="match status" value="1"/>
</dbReference>
<feature type="region of interest" description="Disordered" evidence="4">
    <location>
        <begin position="739"/>
        <end position="789"/>
    </location>
</feature>
<feature type="compositionally biased region" description="Polar residues" evidence="4">
    <location>
        <begin position="58"/>
        <end position="78"/>
    </location>
</feature>
<dbReference type="Gene3D" id="1.10.10.10">
    <property type="entry name" value="Winged helix-like DNA-binding domain superfamily/Winged helix DNA-binding domain"/>
    <property type="match status" value="1"/>
</dbReference>
<evidence type="ECO:0000256" key="4">
    <source>
        <dbReference type="SAM" id="MobiDB-lite"/>
    </source>
</evidence>
<dbReference type="GO" id="GO:0000978">
    <property type="term" value="F:RNA polymerase II cis-regulatory region sequence-specific DNA binding"/>
    <property type="evidence" value="ECO:0007669"/>
    <property type="project" value="TreeGrafter"/>
</dbReference>
<dbReference type="InterPro" id="IPR001766">
    <property type="entry name" value="Fork_head_dom"/>
</dbReference>
<proteinExistence type="predicted"/>
<feature type="region of interest" description="Disordered" evidence="4">
    <location>
        <begin position="1094"/>
        <end position="1183"/>
    </location>
</feature>
<dbReference type="PANTHER" id="PTHR11829:SF343">
    <property type="entry name" value="FORK-HEAD DOMAIN-CONTAINING PROTEIN"/>
    <property type="match status" value="1"/>
</dbReference>
<dbReference type="InterPro" id="IPR030456">
    <property type="entry name" value="TF_fork_head_CS_2"/>
</dbReference>
<feature type="compositionally biased region" description="Basic and acidic residues" evidence="4">
    <location>
        <begin position="282"/>
        <end position="299"/>
    </location>
</feature>
<feature type="region of interest" description="Disordered" evidence="4">
    <location>
        <begin position="618"/>
        <end position="666"/>
    </location>
</feature>
<organism evidence="5 6">
    <name type="scientific">Tilletia indica</name>
    <dbReference type="NCBI Taxonomy" id="43049"/>
    <lineage>
        <taxon>Eukaryota</taxon>
        <taxon>Fungi</taxon>
        <taxon>Dikarya</taxon>
        <taxon>Basidiomycota</taxon>
        <taxon>Ustilaginomycotina</taxon>
        <taxon>Exobasidiomycetes</taxon>
        <taxon>Tilletiales</taxon>
        <taxon>Tilletiaceae</taxon>
        <taxon>Tilletia</taxon>
    </lineage>
</organism>
<feature type="compositionally biased region" description="Low complexity" evidence="4">
    <location>
        <begin position="648"/>
        <end position="659"/>
    </location>
</feature>
<name>A0A177TEE3_9BASI</name>
<comment type="caution">
    <text evidence="5">The sequence shown here is derived from an EMBL/GenBank/DDBJ whole genome shotgun (WGS) entry which is preliminary data.</text>
</comment>
<protein>
    <submittedName>
        <fullName evidence="5">Uncharacterized protein</fullName>
    </submittedName>
</protein>
<feature type="region of interest" description="Disordered" evidence="4">
    <location>
        <begin position="114"/>
        <end position="231"/>
    </location>
</feature>
<feature type="compositionally biased region" description="Low complexity" evidence="4">
    <location>
        <begin position="168"/>
        <end position="177"/>
    </location>
</feature>
<sequence length="1225" mass="127168">MTGTPNRSGGRGGDASISGSGSGSHARAPQKSPVRKPVLATPSPECSSYLRMAGSGRPDSTQHASPYPFSTASASSSRLLPFDASTSDLYARAQAMGLKLSREDLERTRAGVAAIVKRNRTSPASSVITHPHASSPPYPPPSAGGPSSRKVTTPHSGSSSVRRAMALSSGGSNSNSSAPRPTLEQVSLRKEQDGDDRRRKRQRRISETTPIQPFLQPGQLHTFTHPPYHHYHHHQHNILSSSSSQFIDFSSPISHFDPSSSSSAPRWKFMDRSGRPRTRPRMTLDEVGVRSEEGSDEKRKARRRRRTAEESGAELTDTDSIRHDDDDMLPLLLSLQPTHAPSSLYAGRTRNIAEDSLAELTDTDSVRPEEDEMLPLLLSHQPSELSSSALLPTAPPSAAPIQSDDYLPSVITSPSAPSVAKQEPIAEEPIAEEPQPSCAADLSLSLSKSRSDMDEEGDTSINQSASAMDETMEAWDYTDGTRVVKLISDELAKGLREGTISESDIEPRYFTLPVHWGKEKAKPSHASYAGLIGLAILSSSDGKLGLAEIYQWINTTFPHYEMRDRGWQNSIRHNLSLNKSFVKVERNVLEKGKGALWSIAPGHECRFENGTYNAKKATVSKPSANGHDGTDDEADDEGEADDSKGHVGSSSGASLNASGSRGGMSTSTADALALMKKHGGSQVLCYTMRHGTSHKYYRVKRDPVQDVAKGLAVAVAPMITISTTAGGTITPNVGGNTSLPLLVPPSEESVRTESGLSSGSLLSTPARPTASQPAKRGRRPGGAPSKAAQAAVLSQAVSKAETAAARAAAKVGVVASQEPAPAPVPVAVRGRKRIPLKDKTNVGPGAKGVPAKAAIAAPAPFSTSAAKGKGKAEDPIKVTTTSFPQISMGAPFHSPSAPAGPSMMGAFTPGPAGSSNNSTRWPMRSPISSLRSSMGGALKSGSGSVMLPIAGLTPARRILGGHAGLGSQFSPLFNTPGGLGPGIGMDLGIGVGGSNNTMGFGSLRSAAMGAGTGLGSVMSPVHPLSSVLQTPARGMLSGSAMGSVGGDDSGAHGRHRRRESSGVGGGGIDGPTPLSVGGNNQWFFSSTPIRRLMSGAGSESAGRAGLSNSGPMSSPISSSIHERTGSPYARSNRSHASSGAGSGSGGGGSMIGGHPSSSIGSTSTPSAAVPGGNRSTGLTPAGDAHWLGDPFGYQGNFSHELAFTTEMGGLGTGIDSSPAKDLWRS</sequence>
<feature type="compositionally biased region" description="Pro residues" evidence="4">
    <location>
        <begin position="134"/>
        <end position="143"/>
    </location>
</feature>
<dbReference type="GO" id="GO:0005634">
    <property type="term" value="C:nucleus"/>
    <property type="evidence" value="ECO:0007669"/>
    <property type="project" value="UniProtKB-SubCell"/>
</dbReference>
<dbReference type="SUPFAM" id="SSF46785">
    <property type="entry name" value="Winged helix' DNA-binding domain"/>
    <property type="match status" value="1"/>
</dbReference>
<dbReference type="AlphaFoldDB" id="A0A177TEE3"/>
<dbReference type="CDD" id="cd00059">
    <property type="entry name" value="FH_FOX"/>
    <property type="match status" value="1"/>
</dbReference>
<feature type="compositionally biased region" description="Low complexity" evidence="4">
    <location>
        <begin position="1152"/>
        <end position="1166"/>
    </location>
</feature>
<dbReference type="GO" id="GO:0000981">
    <property type="term" value="F:DNA-binding transcription factor activity, RNA polymerase II-specific"/>
    <property type="evidence" value="ECO:0007669"/>
    <property type="project" value="TreeGrafter"/>
</dbReference>
<feature type="compositionally biased region" description="Low complexity" evidence="4">
    <location>
        <begin position="14"/>
        <end position="27"/>
    </location>
</feature>
<accession>A0A177TEE3</accession>
<gene>
    <name evidence="5" type="ORF">A4X13_0g3373</name>
</gene>
<evidence type="ECO:0000313" key="5">
    <source>
        <dbReference type="EMBL" id="KAE8254571.1"/>
    </source>
</evidence>
<feature type="compositionally biased region" description="Acidic residues" evidence="4">
    <location>
        <begin position="630"/>
        <end position="640"/>
    </location>
</feature>